<keyword evidence="1" id="KW-1133">Transmembrane helix</keyword>
<evidence type="ECO:0000313" key="3">
    <source>
        <dbReference type="Proteomes" id="UP000501747"/>
    </source>
</evidence>
<keyword evidence="1" id="KW-0812">Transmembrane</keyword>
<keyword evidence="3" id="KW-1185">Reference proteome</keyword>
<organism evidence="2 3">
    <name type="scientific">Vagococcus hydrophili</name>
    <dbReference type="NCBI Taxonomy" id="2714947"/>
    <lineage>
        <taxon>Bacteria</taxon>
        <taxon>Bacillati</taxon>
        <taxon>Bacillota</taxon>
        <taxon>Bacilli</taxon>
        <taxon>Lactobacillales</taxon>
        <taxon>Enterococcaceae</taxon>
        <taxon>Vagococcus</taxon>
    </lineage>
</organism>
<name>A0A6G8ARY5_9ENTE</name>
<proteinExistence type="predicted"/>
<reference evidence="2 3" key="1">
    <citation type="submission" date="2020-03" db="EMBL/GenBank/DDBJ databases">
        <title>Vagococcus sp. nov., isolated from beetles.</title>
        <authorList>
            <person name="Hyun D.-W."/>
            <person name="Bae J.-W."/>
        </authorList>
    </citation>
    <scope>NUCLEOTIDE SEQUENCE [LARGE SCALE GENOMIC DNA]</scope>
    <source>
        <strain evidence="2 3">HDW17B</strain>
    </source>
</reference>
<dbReference type="EMBL" id="CP049887">
    <property type="protein sequence ID" value="QIL47702.1"/>
    <property type="molecule type" value="Genomic_DNA"/>
</dbReference>
<feature type="transmembrane region" description="Helical" evidence="1">
    <location>
        <begin position="19"/>
        <end position="38"/>
    </location>
</feature>
<dbReference type="RefSeq" id="WP_166033874.1">
    <property type="nucleotide sequence ID" value="NZ_CP049887.1"/>
</dbReference>
<dbReference type="Proteomes" id="UP000501747">
    <property type="component" value="Chromosome"/>
</dbReference>
<dbReference type="AlphaFoldDB" id="A0A6G8ARY5"/>
<keyword evidence="1" id="KW-0472">Membrane</keyword>
<gene>
    <name evidence="2" type="ORF">G7082_03690</name>
</gene>
<accession>A0A6G8ARY5</accession>
<dbReference type="InterPro" id="IPR047665">
    <property type="entry name" value="ComGG_streptococcus-type"/>
</dbReference>
<dbReference type="KEGG" id="vhy:G7082_03690"/>
<evidence type="ECO:0000313" key="2">
    <source>
        <dbReference type="EMBL" id="QIL47702.1"/>
    </source>
</evidence>
<protein>
    <recommendedName>
        <fullName evidence="4">Competence protein ComG</fullName>
    </recommendedName>
</protein>
<dbReference type="NCBIfam" id="NF041014">
    <property type="entry name" value="pilin_ComGG_2"/>
    <property type="match status" value="1"/>
</dbReference>
<evidence type="ECO:0008006" key="4">
    <source>
        <dbReference type="Google" id="ProtNLM"/>
    </source>
</evidence>
<evidence type="ECO:0000256" key="1">
    <source>
        <dbReference type="SAM" id="Phobius"/>
    </source>
</evidence>
<sequence>MERRVIAIFSFIRNKDGGILLPVLAILVMFTTMTLYVLQDYSVRRKMLVSTQDFYLAKSIEEMAILEFKEDMKQGEKLFQYNIGTVDISYDKEKKNHKITTSLNNQYKRTTNRTIKE</sequence>